<organism evidence="1 2">
    <name type="scientific">Fusarium decemcellulare</name>
    <dbReference type="NCBI Taxonomy" id="57161"/>
    <lineage>
        <taxon>Eukaryota</taxon>
        <taxon>Fungi</taxon>
        <taxon>Dikarya</taxon>
        <taxon>Ascomycota</taxon>
        <taxon>Pezizomycotina</taxon>
        <taxon>Sordariomycetes</taxon>
        <taxon>Hypocreomycetidae</taxon>
        <taxon>Hypocreales</taxon>
        <taxon>Nectriaceae</taxon>
        <taxon>Fusarium</taxon>
        <taxon>Fusarium decemcellulare species complex</taxon>
    </lineage>
</organism>
<gene>
    <name evidence="1" type="ORF">NM208_g2861</name>
</gene>
<reference evidence="1" key="1">
    <citation type="submission" date="2022-08" db="EMBL/GenBank/DDBJ databases">
        <title>Genome Sequence of Fusarium decemcellulare.</title>
        <authorList>
            <person name="Buettner E."/>
        </authorList>
    </citation>
    <scope>NUCLEOTIDE SEQUENCE</scope>
    <source>
        <strain evidence="1">Babe19</strain>
    </source>
</reference>
<sequence length="669" mass="74612">MNPGRQPWPRARHPSAHACIHCQKRKTRCSGSENGTRACTYCLRVGKLCSFDARVNRTPLTRKNLDDAQRLCVQLRTLLRKYNPDLDIDTELAALNNKVDVAPDVPSTASDMEDSVMAQGEYEWHESPQSALTNKTHLSACKDGMAILPNRNAGYLGRSSGSDILQEIAALLPPSTTIRPQENTRSVTASLVDAYFQMYNTSYPIIHETTFREELSNRDHVSSSTTWRIIYYMVLAIGHWLLNGSTSLEQCPYYSAAKSRISMQLLEAGTIRTVQGLLLMGNYLQKRDRPNTGYSLIGLAQRIAFGLGLHRERSSAEDKLLFERYRQIFWIVYCFDSGFGITTGRPMAVLEGCTDQALPRNIDDQNCNESSLVSLPVDIPTTYSALIAQANLAKIANGIYHEFLCAKTANQKIEYQVAETMAQKLSAWRSGLPAYFTSPDVPSWFLGPRSIVLWKEQNLRILLWRGAKRHHPYLSARIDAKECYLSAAMETIHSISSFCTTADTDLHPGISWYATYFIFQAVLVLEASYLKKRAQGHVTTDGLNDLEVSISVARNCLETIARHSNSATLCLDVIDRIRHSTDTQSRDTSSSQQTSLGGLNDCTNPDVDLIDPLGWTCQMEDVATDPILRDMINDAFLDFTVSPTETAADFSLPSILGDDLTITQDGAEI</sequence>
<proteinExistence type="predicted"/>
<dbReference type="Proteomes" id="UP001148629">
    <property type="component" value="Unassembled WGS sequence"/>
</dbReference>
<protein>
    <submittedName>
        <fullName evidence="1">Uncharacterized protein</fullName>
    </submittedName>
</protein>
<comment type="caution">
    <text evidence="1">The sequence shown here is derived from an EMBL/GenBank/DDBJ whole genome shotgun (WGS) entry which is preliminary data.</text>
</comment>
<evidence type="ECO:0000313" key="2">
    <source>
        <dbReference type="Proteomes" id="UP001148629"/>
    </source>
</evidence>
<dbReference type="EMBL" id="JANRMS010000179">
    <property type="protein sequence ID" value="KAJ3544792.1"/>
    <property type="molecule type" value="Genomic_DNA"/>
</dbReference>
<name>A0ACC1SR03_9HYPO</name>
<evidence type="ECO:0000313" key="1">
    <source>
        <dbReference type="EMBL" id="KAJ3544792.1"/>
    </source>
</evidence>
<accession>A0ACC1SR03</accession>
<keyword evidence="2" id="KW-1185">Reference proteome</keyword>